<organism evidence="1 2">
    <name type="scientific">Actinopolyspora mzabensis</name>
    <dbReference type="NCBI Taxonomy" id="995066"/>
    <lineage>
        <taxon>Bacteria</taxon>
        <taxon>Bacillati</taxon>
        <taxon>Actinomycetota</taxon>
        <taxon>Actinomycetes</taxon>
        <taxon>Actinopolysporales</taxon>
        <taxon>Actinopolysporaceae</taxon>
        <taxon>Actinopolyspora</taxon>
    </lineage>
</organism>
<reference evidence="2" key="1">
    <citation type="submission" date="2016-10" db="EMBL/GenBank/DDBJ databases">
        <authorList>
            <person name="Varghese N."/>
            <person name="Submissions S."/>
        </authorList>
    </citation>
    <scope>NUCLEOTIDE SEQUENCE [LARGE SCALE GENOMIC DNA]</scope>
    <source>
        <strain evidence="2">DSM 45460</strain>
    </source>
</reference>
<evidence type="ECO:0000313" key="2">
    <source>
        <dbReference type="Proteomes" id="UP000199213"/>
    </source>
</evidence>
<accession>A0A1G9E1S2</accession>
<dbReference type="Proteomes" id="UP000199213">
    <property type="component" value="Unassembled WGS sequence"/>
</dbReference>
<dbReference type="AlphaFoldDB" id="A0A1G9E1S2"/>
<sequence>MTSLLGRVRALFTGAHELPTGFDGELEGEERVLATATGTHGPLVATNHGLWLPEDSGARRVGWHLLSKVRWQDGVIGIVEAEEWQWIDGAVLLRDRPRRDFRLNAAGKLPDVVHSRVTRSIRSTQYRELPGVGGARFVRRGVPGRDGTVLQVRADSGTDEAALVDYTREVARRLENVAESGE</sequence>
<dbReference type="EMBL" id="FNFM01000011">
    <property type="protein sequence ID" value="SDK70055.1"/>
    <property type="molecule type" value="Genomic_DNA"/>
</dbReference>
<evidence type="ECO:0000313" key="1">
    <source>
        <dbReference type="EMBL" id="SDK70055.1"/>
    </source>
</evidence>
<name>A0A1G9E1S2_ACTMZ</name>
<keyword evidence="2" id="KW-1185">Reference proteome</keyword>
<proteinExistence type="predicted"/>
<dbReference type="RefSeq" id="WP_092630590.1">
    <property type="nucleotide sequence ID" value="NZ_FNFM01000011.1"/>
</dbReference>
<gene>
    <name evidence="1" type="ORF">SAMN04487820_11171</name>
</gene>
<protein>
    <submittedName>
        <fullName evidence="1">Uncharacterized protein</fullName>
    </submittedName>
</protein>
<dbReference type="OrthoDB" id="3397289at2"/>